<evidence type="ECO:0000313" key="8">
    <source>
        <dbReference type="EMBL" id="KAK3869527.1"/>
    </source>
</evidence>
<accession>A0AAE1KCC8</accession>
<dbReference type="SMART" id="SM00355">
    <property type="entry name" value="ZnF_C2H2"/>
    <property type="match status" value="11"/>
</dbReference>
<feature type="region of interest" description="Disordered" evidence="6">
    <location>
        <begin position="239"/>
        <end position="301"/>
    </location>
</feature>
<feature type="domain" description="C2H2-type" evidence="7">
    <location>
        <begin position="171"/>
        <end position="199"/>
    </location>
</feature>
<dbReference type="EMBL" id="JAWQEG010002822">
    <property type="protein sequence ID" value="KAK3869527.1"/>
    <property type="molecule type" value="Genomic_DNA"/>
</dbReference>
<keyword evidence="1" id="KW-0479">Metal-binding</keyword>
<dbReference type="PANTHER" id="PTHR24379">
    <property type="entry name" value="KRAB AND ZINC FINGER DOMAIN-CONTAINING"/>
    <property type="match status" value="1"/>
</dbReference>
<evidence type="ECO:0000256" key="1">
    <source>
        <dbReference type="ARBA" id="ARBA00022723"/>
    </source>
</evidence>
<sequence length="796" mass="86409">MATAAKAVSGPTLHPDGRFASTLTPVNDPLQLSPTVESRVEPFELVELFYGSGSSTQTSPTTAQPSPTTSHPSPTTTHPSHPSPRSNGTSSPEVMQVVATRVRDRDQRTCYTCEVCGRSFREASHFTKHKRGALCRKLAQRLAKTTKKDGTRGNEGERRNKTAGSGVHKPYQCNVCGAKFCDRVNVELHLERQHNTSQQLWVELGRTGRSSCAECDRCFQDKAEALDHHRQHLAAYLTHPDPQQAPPPLPPPPPPPMIYYHDSLHQVQPFTQPPPPPPQPSHLPPPAPPPPPPPAQQPLPVTHMQTTDSITTTILHSPHLAPPPSLIPISQAGNHNQNPPVSSLPPLSNVGAGDAGGVKCGKITKLTGVGGKCNICGECGHRFVDLMNLELHIQRRHPASHLVETVTLGGGIVVYKTTNSRPDIQCLLAQDSTPTPDPRSNRNNAQTFNCKLCGYKATSRSYILYHLQSTHSTSNADFIHVLETLECSKKGPRIKGNKKVSQDQREQRFLCSVCGTFYPNKAELLRHRVKEKQYLCGVCCYSSCSQRQILSHMATRHPQLPHLPQGVSGGLECWVCGLVTGSVVGLDDHLATHGTLTVKCTLCGEQRDRLGDLLPHVGSHMPRHTTRVQLTVTRSDQPASSHMLDVATGGTVQWGMNTTSSESSAEQVAPVRVAPTYACSECGACLAGAAQLEAHLQVHQGLPVSSTQTVSTSPAITTATVSQQPPVAATVCRVPGSFEFRCEECGFWREDSEPVMRHIQAVHMSGNMMHSVRLQSGLVQVHPIHVVTPISTLAPQ</sequence>
<keyword evidence="9" id="KW-1185">Reference proteome</keyword>
<keyword evidence="3 5" id="KW-0863">Zinc-finger</keyword>
<feature type="compositionally biased region" description="Pro residues" evidence="6">
    <location>
        <begin position="243"/>
        <end position="257"/>
    </location>
</feature>
<organism evidence="8 9">
    <name type="scientific">Petrolisthes cinctipes</name>
    <name type="common">Flat porcelain crab</name>
    <dbReference type="NCBI Taxonomy" id="88211"/>
    <lineage>
        <taxon>Eukaryota</taxon>
        <taxon>Metazoa</taxon>
        <taxon>Ecdysozoa</taxon>
        <taxon>Arthropoda</taxon>
        <taxon>Crustacea</taxon>
        <taxon>Multicrustacea</taxon>
        <taxon>Malacostraca</taxon>
        <taxon>Eumalacostraca</taxon>
        <taxon>Eucarida</taxon>
        <taxon>Decapoda</taxon>
        <taxon>Pleocyemata</taxon>
        <taxon>Anomura</taxon>
        <taxon>Galatheoidea</taxon>
        <taxon>Porcellanidae</taxon>
        <taxon>Petrolisthes</taxon>
    </lineage>
</organism>
<protein>
    <recommendedName>
        <fullName evidence="7">C2H2-type domain-containing protein</fullName>
    </recommendedName>
</protein>
<keyword evidence="2" id="KW-0677">Repeat</keyword>
<evidence type="ECO:0000256" key="2">
    <source>
        <dbReference type="ARBA" id="ARBA00022737"/>
    </source>
</evidence>
<dbReference type="PRINTS" id="PR01217">
    <property type="entry name" value="PRICHEXTENSN"/>
</dbReference>
<dbReference type="PROSITE" id="PS00028">
    <property type="entry name" value="ZINC_FINGER_C2H2_1"/>
    <property type="match status" value="4"/>
</dbReference>
<feature type="region of interest" description="Disordered" evidence="6">
    <location>
        <begin position="143"/>
        <end position="166"/>
    </location>
</feature>
<evidence type="ECO:0000256" key="5">
    <source>
        <dbReference type="PROSITE-ProRule" id="PRU00042"/>
    </source>
</evidence>
<keyword evidence="4" id="KW-0862">Zinc</keyword>
<feature type="domain" description="C2H2-type" evidence="7">
    <location>
        <begin position="448"/>
        <end position="476"/>
    </location>
</feature>
<comment type="caution">
    <text evidence="8">The sequence shown here is derived from an EMBL/GenBank/DDBJ whole genome shotgun (WGS) entry which is preliminary data.</text>
</comment>
<dbReference type="PANTHER" id="PTHR24379:SF127">
    <property type="entry name" value="BLOODY FINGERS-RELATED"/>
    <property type="match status" value="1"/>
</dbReference>
<dbReference type="PROSITE" id="PS50157">
    <property type="entry name" value="ZINC_FINGER_C2H2_2"/>
    <property type="match status" value="5"/>
</dbReference>
<evidence type="ECO:0000313" key="9">
    <source>
        <dbReference type="Proteomes" id="UP001286313"/>
    </source>
</evidence>
<dbReference type="AlphaFoldDB" id="A0AAE1KCC8"/>
<proteinExistence type="predicted"/>
<evidence type="ECO:0000256" key="3">
    <source>
        <dbReference type="ARBA" id="ARBA00022771"/>
    </source>
</evidence>
<reference evidence="8" key="1">
    <citation type="submission" date="2023-10" db="EMBL/GenBank/DDBJ databases">
        <title>Genome assemblies of two species of porcelain crab, Petrolisthes cinctipes and Petrolisthes manimaculis (Anomura: Porcellanidae).</title>
        <authorList>
            <person name="Angst P."/>
        </authorList>
    </citation>
    <scope>NUCLEOTIDE SEQUENCE</scope>
    <source>
        <strain evidence="8">PB745_01</strain>
        <tissue evidence="8">Gill</tissue>
    </source>
</reference>
<dbReference type="InterPro" id="IPR013087">
    <property type="entry name" value="Znf_C2H2_type"/>
</dbReference>
<feature type="domain" description="C2H2-type" evidence="7">
    <location>
        <begin position="210"/>
        <end position="232"/>
    </location>
</feature>
<feature type="region of interest" description="Disordered" evidence="6">
    <location>
        <begin position="1"/>
        <end position="38"/>
    </location>
</feature>
<dbReference type="Pfam" id="PF00096">
    <property type="entry name" value="zf-C2H2"/>
    <property type="match status" value="2"/>
</dbReference>
<evidence type="ECO:0000256" key="6">
    <source>
        <dbReference type="SAM" id="MobiDB-lite"/>
    </source>
</evidence>
<feature type="compositionally biased region" description="Low complexity" evidence="6">
    <location>
        <begin position="54"/>
        <end position="84"/>
    </location>
</feature>
<feature type="domain" description="C2H2-type" evidence="7">
    <location>
        <begin position="111"/>
        <end position="131"/>
    </location>
</feature>
<feature type="domain" description="C2H2-type" evidence="7">
    <location>
        <begin position="677"/>
        <end position="701"/>
    </location>
</feature>
<feature type="region of interest" description="Disordered" evidence="6">
    <location>
        <begin position="52"/>
        <end position="93"/>
    </location>
</feature>
<dbReference type="Proteomes" id="UP001286313">
    <property type="component" value="Unassembled WGS sequence"/>
</dbReference>
<dbReference type="SUPFAM" id="SSF57667">
    <property type="entry name" value="beta-beta-alpha zinc fingers"/>
    <property type="match status" value="2"/>
</dbReference>
<feature type="compositionally biased region" description="Basic and acidic residues" evidence="6">
    <location>
        <begin position="146"/>
        <end position="160"/>
    </location>
</feature>
<evidence type="ECO:0000256" key="4">
    <source>
        <dbReference type="ARBA" id="ARBA00022833"/>
    </source>
</evidence>
<dbReference type="GO" id="GO:0008270">
    <property type="term" value="F:zinc ion binding"/>
    <property type="evidence" value="ECO:0007669"/>
    <property type="project" value="UniProtKB-KW"/>
</dbReference>
<dbReference type="Gene3D" id="3.30.160.60">
    <property type="entry name" value="Classic Zinc Finger"/>
    <property type="match status" value="4"/>
</dbReference>
<feature type="compositionally biased region" description="Polar residues" evidence="6">
    <location>
        <begin position="21"/>
        <end position="36"/>
    </location>
</feature>
<evidence type="ECO:0000259" key="7">
    <source>
        <dbReference type="PROSITE" id="PS50157"/>
    </source>
</evidence>
<dbReference type="InterPro" id="IPR036236">
    <property type="entry name" value="Znf_C2H2_sf"/>
</dbReference>
<feature type="compositionally biased region" description="Pro residues" evidence="6">
    <location>
        <begin position="271"/>
        <end position="297"/>
    </location>
</feature>
<name>A0AAE1KCC8_PETCI</name>
<gene>
    <name evidence="8" type="ORF">Pcinc_025167</name>
</gene>